<protein>
    <submittedName>
        <fullName evidence="3">Gamma interferon inducible lysosomal thiol reductase</fullName>
    </submittedName>
</protein>
<keyword evidence="2" id="KW-1185">Reference proteome</keyword>
<accession>A0A0M3IJQ4</accession>
<evidence type="ECO:0000313" key="3">
    <source>
        <dbReference type="WBParaSite" id="ALUE_0001890301-mRNA-1"/>
    </source>
</evidence>
<reference evidence="3" key="1">
    <citation type="submission" date="2017-02" db="UniProtKB">
        <authorList>
            <consortium name="WormBaseParasite"/>
        </authorList>
    </citation>
    <scope>IDENTIFICATION</scope>
</reference>
<dbReference type="AlphaFoldDB" id="A0A0M3IJQ4"/>
<proteinExistence type="predicted"/>
<evidence type="ECO:0000313" key="2">
    <source>
        <dbReference type="Proteomes" id="UP000036681"/>
    </source>
</evidence>
<evidence type="ECO:0000256" key="1">
    <source>
        <dbReference type="SAM" id="MobiDB-lite"/>
    </source>
</evidence>
<feature type="compositionally biased region" description="Polar residues" evidence="1">
    <location>
        <begin position="107"/>
        <end position="130"/>
    </location>
</feature>
<sequence>MKLIKETREDFITYAGRVNRECANFRFGTCTEDHFKCLIFVCGLQSSDDACISLKLLDKIEMDPTCTIRTLTDECKHYSTEARHPNDREWLLIRANGSPSPAKLPFSTKTTACSSTEPNTASWQQSQRPNSAIPCTKDTPKSVLVLRRDAFQS</sequence>
<name>A0A0M3IJQ4_ASCLU</name>
<organism evidence="2 3">
    <name type="scientific">Ascaris lumbricoides</name>
    <name type="common">Giant roundworm</name>
    <dbReference type="NCBI Taxonomy" id="6252"/>
    <lineage>
        <taxon>Eukaryota</taxon>
        <taxon>Metazoa</taxon>
        <taxon>Ecdysozoa</taxon>
        <taxon>Nematoda</taxon>
        <taxon>Chromadorea</taxon>
        <taxon>Rhabditida</taxon>
        <taxon>Spirurina</taxon>
        <taxon>Ascaridomorpha</taxon>
        <taxon>Ascaridoidea</taxon>
        <taxon>Ascarididae</taxon>
        <taxon>Ascaris</taxon>
    </lineage>
</organism>
<dbReference type="Proteomes" id="UP000036681">
    <property type="component" value="Unplaced"/>
</dbReference>
<feature type="region of interest" description="Disordered" evidence="1">
    <location>
        <begin position="101"/>
        <end position="137"/>
    </location>
</feature>
<dbReference type="WBParaSite" id="ALUE_0001890301-mRNA-1">
    <property type="protein sequence ID" value="ALUE_0001890301-mRNA-1"/>
    <property type="gene ID" value="ALUE_0001890301"/>
</dbReference>